<sequence>MPTYRRRTRVAAPLADVWAFHSRADGLQRLTPDWIHLRVEGIDRPDDAAAATEPRPIDDDTATELVAGTELRLSVNPFGIGPRQRFVSRIRDRHAGDGRAYFVDDMSAGPLPEWVHTHLFFADGDDTILVDDVHYRLPGGAVAARFAPISGCGLEMAFRDRHRRTKRHWSDCRVSGGLRGIRTVPYRSRPGPLPTTQRLKPTAGEEPI</sequence>
<evidence type="ECO:0000313" key="2">
    <source>
        <dbReference type="EMBL" id="SEH60109.1"/>
    </source>
</evidence>
<evidence type="ECO:0000313" key="3">
    <source>
        <dbReference type="Proteomes" id="UP000199215"/>
    </source>
</evidence>
<organism evidence="2 3">
    <name type="scientific">Halopenitus malekzadehii</name>
    <dbReference type="NCBI Taxonomy" id="1267564"/>
    <lineage>
        <taxon>Archaea</taxon>
        <taxon>Methanobacteriati</taxon>
        <taxon>Methanobacteriota</taxon>
        <taxon>Stenosarchaea group</taxon>
        <taxon>Halobacteria</taxon>
        <taxon>Halobacteriales</taxon>
        <taxon>Haloferacaceae</taxon>
        <taxon>Halopenitus</taxon>
    </lineage>
</organism>
<dbReference type="InterPro" id="IPR023393">
    <property type="entry name" value="START-like_dom_sf"/>
</dbReference>
<accession>A0A1H6JH39</accession>
<dbReference type="Gene3D" id="3.30.530.20">
    <property type="match status" value="1"/>
</dbReference>
<name>A0A1H6JH39_9EURY</name>
<keyword evidence="3" id="KW-1185">Reference proteome</keyword>
<dbReference type="RefSeq" id="WP_245710218.1">
    <property type="nucleotide sequence ID" value="NZ_FNWU01000011.1"/>
</dbReference>
<dbReference type="SUPFAM" id="SSF55961">
    <property type="entry name" value="Bet v1-like"/>
    <property type="match status" value="1"/>
</dbReference>
<evidence type="ECO:0000256" key="1">
    <source>
        <dbReference type="SAM" id="MobiDB-lite"/>
    </source>
</evidence>
<reference evidence="2 3" key="1">
    <citation type="submission" date="2016-10" db="EMBL/GenBank/DDBJ databases">
        <authorList>
            <person name="de Groot N.N."/>
        </authorList>
    </citation>
    <scope>NUCLEOTIDE SEQUENCE [LARGE SCALE GENOMIC DNA]</scope>
    <source>
        <strain evidence="2 3">IBRC-M10418</strain>
    </source>
</reference>
<dbReference type="Proteomes" id="UP000199215">
    <property type="component" value="Unassembled WGS sequence"/>
</dbReference>
<dbReference type="AlphaFoldDB" id="A0A1H6JH39"/>
<gene>
    <name evidence="2" type="ORF">SAMN05192561_11144</name>
</gene>
<protein>
    <submittedName>
        <fullName evidence="2">Ligand-binding SRPBCC domain-containing protein</fullName>
    </submittedName>
</protein>
<dbReference type="EMBL" id="FNWU01000011">
    <property type="protein sequence ID" value="SEH60109.1"/>
    <property type="molecule type" value="Genomic_DNA"/>
</dbReference>
<feature type="region of interest" description="Disordered" evidence="1">
    <location>
        <begin position="186"/>
        <end position="208"/>
    </location>
</feature>
<dbReference type="STRING" id="1267564.SAMN05192561_11144"/>
<proteinExistence type="predicted"/>
<dbReference type="CDD" id="cd07820">
    <property type="entry name" value="SRPBCC_3"/>
    <property type="match status" value="1"/>
</dbReference>